<evidence type="ECO:0000313" key="2">
    <source>
        <dbReference type="EMBL" id="WZC48960.1"/>
    </source>
</evidence>
<name>A0ABZ2V493_9RHOB</name>
<keyword evidence="1" id="KW-0812">Transmembrane</keyword>
<dbReference type="RefSeq" id="WP_341367073.1">
    <property type="nucleotide sequence ID" value="NZ_CP150951.2"/>
</dbReference>
<keyword evidence="3" id="KW-1185">Reference proteome</keyword>
<dbReference type="Proteomes" id="UP001440612">
    <property type="component" value="Chromosome"/>
</dbReference>
<proteinExistence type="predicted"/>
<evidence type="ECO:0000256" key="1">
    <source>
        <dbReference type="SAM" id="Phobius"/>
    </source>
</evidence>
<keyword evidence="1" id="KW-0472">Membrane</keyword>
<keyword evidence="1" id="KW-1133">Transmembrane helix</keyword>
<accession>A0ABZ2V493</accession>
<evidence type="ECO:0000313" key="3">
    <source>
        <dbReference type="Proteomes" id="UP001440612"/>
    </source>
</evidence>
<feature type="transmembrane region" description="Helical" evidence="1">
    <location>
        <begin position="20"/>
        <end position="38"/>
    </location>
</feature>
<sequence>MLNFIKNFKNDEDGAVTVDFVVLTAAIVLLGLAVAAAIRTGAQDLANDIQDELGNIDIG</sequence>
<reference evidence="3" key="1">
    <citation type="submission" date="2024-04" db="EMBL/GenBank/DDBJ databases">
        <title>Phylogenomic analyses of a clade within the roseobacter group suggest taxonomic reassignments of species of the genera Aestuariivita, Citreicella, Loktanella, Nautella, Pelagibaca, Ruegeria, Thalassobius, Thiobacimonas and Tropicibacter, and the proposal o.</title>
        <authorList>
            <person name="Jeon C.O."/>
        </authorList>
    </citation>
    <scope>NUCLEOTIDE SEQUENCE [LARGE SCALE GENOMIC DNA]</scope>
    <source>
        <strain evidence="3">BS5-3</strain>
    </source>
</reference>
<dbReference type="EMBL" id="CP150951">
    <property type="protein sequence ID" value="WZC48960.1"/>
    <property type="molecule type" value="Genomic_DNA"/>
</dbReference>
<protein>
    <submittedName>
        <fullName evidence="2">Flp family type IVb pilin</fullName>
    </submittedName>
</protein>
<organism evidence="2 3">
    <name type="scientific">Yoonia phaeophyticola</name>
    <dbReference type="NCBI Taxonomy" id="3137369"/>
    <lineage>
        <taxon>Bacteria</taxon>
        <taxon>Pseudomonadati</taxon>
        <taxon>Pseudomonadota</taxon>
        <taxon>Alphaproteobacteria</taxon>
        <taxon>Rhodobacterales</taxon>
        <taxon>Paracoccaceae</taxon>
        <taxon>Yoonia</taxon>
    </lineage>
</organism>
<gene>
    <name evidence="2" type="ORF">AABB29_19345</name>
</gene>